<comment type="caution">
    <text evidence="1">The sequence shown here is derived from an EMBL/GenBank/DDBJ whole genome shotgun (WGS) entry which is preliminary data.</text>
</comment>
<gene>
    <name evidence="1" type="ORF">GWK09_07925</name>
</gene>
<dbReference type="GO" id="GO:0046677">
    <property type="term" value="P:response to antibiotic"/>
    <property type="evidence" value="ECO:0007669"/>
    <property type="project" value="InterPro"/>
</dbReference>
<evidence type="ECO:0000313" key="2">
    <source>
        <dbReference type="Proteomes" id="UP000468443"/>
    </source>
</evidence>
<dbReference type="InterPro" id="IPR007815">
    <property type="entry name" value="Emycin_Estase"/>
</dbReference>
<dbReference type="Gene3D" id="1.20.1440.30">
    <property type="entry name" value="Biosynthetic Protein domain"/>
    <property type="match status" value="1"/>
</dbReference>
<organism evidence="1 2">
    <name type="scientific">Muriicola jejuensis</name>
    <dbReference type="NCBI Taxonomy" id="504488"/>
    <lineage>
        <taxon>Bacteria</taxon>
        <taxon>Pseudomonadati</taxon>
        <taxon>Bacteroidota</taxon>
        <taxon>Flavobacteriia</taxon>
        <taxon>Flavobacteriales</taxon>
        <taxon>Flavobacteriaceae</taxon>
        <taxon>Muriicola</taxon>
    </lineage>
</organism>
<dbReference type="PANTHER" id="PTHR31299:SF0">
    <property type="entry name" value="ESTERASE, PUTATIVE (AFU_ORTHOLOGUE AFUA_1G05850)-RELATED"/>
    <property type="match status" value="1"/>
</dbReference>
<dbReference type="SUPFAM" id="SSF159501">
    <property type="entry name" value="EreA/ChaN-like"/>
    <property type="match status" value="1"/>
</dbReference>
<reference evidence="1 2" key="1">
    <citation type="submission" date="2020-01" db="EMBL/GenBank/DDBJ databases">
        <title>Muriicola jejuensis KCTC 22299.</title>
        <authorList>
            <person name="Wang G."/>
        </authorList>
    </citation>
    <scope>NUCLEOTIDE SEQUENCE [LARGE SCALE GENOMIC DNA]</scope>
    <source>
        <strain evidence="1 2">KCTC 22299</strain>
    </source>
</reference>
<evidence type="ECO:0008006" key="3">
    <source>
        <dbReference type="Google" id="ProtNLM"/>
    </source>
</evidence>
<dbReference type="Gene3D" id="3.40.1660.10">
    <property type="entry name" value="EreA-like (biosynthetic domain)"/>
    <property type="match status" value="1"/>
</dbReference>
<sequence length="382" mass="44756">MGKTVLLLLLFFSYQITNSQIDAGIFELNSLNKLLTEEVKKIINNNVSKNETVFLGEAVHYSGSDFLAKAEFVKYLVIEHGYKDIAFESDFFALLFDHDKQNLYRMWSKSSQCKELFDFLKKKEVTIWGFDNRIYSDYSYINFTKKLDQELRKGNSRLNEDYERLAKTLIRNQYNSRRLITKQEIKFLVDYTDQLLNDHLIYSNVLWVQILKSFKSAITLYTLNDIYSDKKRIALRDKQMAKNLDFLIQHNAHNKFIVWLANGHMSKSNDKIMREQTMGYHFRQLNPNSSYHIAVGSIHLAPRTKEKITKAEESDKSILFALPSVNKNYFIDSKKIIKNNPELNNKVFNDLSIFNLESSKTQILSHFDALVFIGCGEEVKYD</sequence>
<name>A0A6P0UAW3_9FLAO</name>
<dbReference type="InterPro" id="IPR052036">
    <property type="entry name" value="Hydrolase/PRTase-associated"/>
</dbReference>
<dbReference type="AlphaFoldDB" id="A0A6P0UAW3"/>
<dbReference type="PANTHER" id="PTHR31299">
    <property type="entry name" value="ESTERASE, PUTATIVE (AFU_ORTHOLOGUE AFUA_1G05850)-RELATED"/>
    <property type="match status" value="1"/>
</dbReference>
<dbReference type="RefSeq" id="WP_163692444.1">
    <property type="nucleotide sequence ID" value="NZ_FXTW01000001.1"/>
</dbReference>
<protein>
    <recommendedName>
        <fullName evidence="3">Erythromycin esterase family protein</fullName>
    </recommendedName>
</protein>
<dbReference type="EMBL" id="JAABOP010000001">
    <property type="protein sequence ID" value="NER10441.1"/>
    <property type="molecule type" value="Genomic_DNA"/>
</dbReference>
<proteinExistence type="predicted"/>
<keyword evidence="2" id="KW-1185">Reference proteome</keyword>
<dbReference type="Gene3D" id="3.30.1870.10">
    <property type="entry name" value="EreA-like, domain 2"/>
    <property type="match status" value="1"/>
</dbReference>
<accession>A0A6P0UAW3</accession>
<dbReference type="Pfam" id="PF05139">
    <property type="entry name" value="Erythro_esteras"/>
    <property type="match status" value="1"/>
</dbReference>
<evidence type="ECO:0000313" key="1">
    <source>
        <dbReference type="EMBL" id="NER10441.1"/>
    </source>
</evidence>
<dbReference type="Proteomes" id="UP000468443">
    <property type="component" value="Unassembled WGS sequence"/>
</dbReference>